<sequence>MPTFAEEQLAKYGWKQGEGLGKDKAGITRAITVSRRIDNKGIGSESNQWNNNWWDNVYNKAASETNKPIAENKEEAEFQEKLAQAAKEQDTLSEYQGMFVKSAASSMVATPASGLSGVSTPNGPVNRTQLVRNGNVQMGVMISDAELFAACEGRMARKGARADQSGKLARLAGDSMPRPEVAARIEAALSGRLAEQIELANPKRKRSEKDKKEKEKEKEKKDKKDKKKEKRGKREKSKDKESKKSKHSKKSGSDDSTKESKSKKRKTKDIRDEA</sequence>
<name>A0ACC1IFI3_9FUNG</name>
<evidence type="ECO:0000313" key="2">
    <source>
        <dbReference type="Proteomes" id="UP001150581"/>
    </source>
</evidence>
<dbReference type="EMBL" id="JANBPG010000674">
    <property type="protein sequence ID" value="KAJ1894584.1"/>
    <property type="molecule type" value="Genomic_DNA"/>
</dbReference>
<comment type="caution">
    <text evidence="1">The sequence shown here is derived from an EMBL/GenBank/DDBJ whole genome shotgun (WGS) entry which is preliminary data.</text>
</comment>
<proteinExistence type="predicted"/>
<accession>A0ACC1IFI3</accession>
<protein>
    <submittedName>
        <fullName evidence="1">Uncharacterized protein</fullName>
    </submittedName>
</protein>
<dbReference type="Proteomes" id="UP001150581">
    <property type="component" value="Unassembled WGS sequence"/>
</dbReference>
<evidence type="ECO:0000313" key="1">
    <source>
        <dbReference type="EMBL" id="KAJ1894584.1"/>
    </source>
</evidence>
<keyword evidence="2" id="KW-1185">Reference proteome</keyword>
<gene>
    <name evidence="1" type="ORF">LPJ66_005102</name>
</gene>
<organism evidence="1 2">
    <name type="scientific">Kickxella alabastrina</name>
    <dbReference type="NCBI Taxonomy" id="61397"/>
    <lineage>
        <taxon>Eukaryota</taxon>
        <taxon>Fungi</taxon>
        <taxon>Fungi incertae sedis</taxon>
        <taxon>Zoopagomycota</taxon>
        <taxon>Kickxellomycotina</taxon>
        <taxon>Kickxellomycetes</taxon>
        <taxon>Kickxellales</taxon>
        <taxon>Kickxellaceae</taxon>
        <taxon>Kickxella</taxon>
    </lineage>
</organism>
<reference evidence="1" key="1">
    <citation type="submission" date="2022-07" db="EMBL/GenBank/DDBJ databases">
        <title>Phylogenomic reconstructions and comparative analyses of Kickxellomycotina fungi.</title>
        <authorList>
            <person name="Reynolds N.K."/>
            <person name="Stajich J.E."/>
            <person name="Barry K."/>
            <person name="Grigoriev I.V."/>
            <person name="Crous P."/>
            <person name="Smith M.E."/>
        </authorList>
    </citation>
    <scope>NUCLEOTIDE SEQUENCE</scope>
    <source>
        <strain evidence="1">Benny 63K</strain>
    </source>
</reference>